<dbReference type="RefSeq" id="XP_009219334.1">
    <property type="nucleotide sequence ID" value="XM_009221070.1"/>
</dbReference>
<sequence length="86" mass="9252">MRFRLGWEDGREARRDHRATARRATATAASEVGGSSSNARGGHGQVLAISAVRTGGWGGGENVGLGLQARVGFRQRGFVRDWGWKT</sequence>
<name>J3NPT4_GAET3</name>
<feature type="region of interest" description="Disordered" evidence="1">
    <location>
        <begin position="1"/>
        <end position="43"/>
    </location>
</feature>
<dbReference type="GeneID" id="20343749"/>
<feature type="compositionally biased region" description="Basic and acidic residues" evidence="1">
    <location>
        <begin position="1"/>
        <end position="19"/>
    </location>
</feature>
<dbReference type="STRING" id="644352.J3NPT4"/>
<evidence type="ECO:0000313" key="3">
    <source>
        <dbReference type="EnsemblFungi" id="EJT78189"/>
    </source>
</evidence>
<keyword evidence="4" id="KW-1185">Reference proteome</keyword>
<reference evidence="3" key="4">
    <citation type="journal article" date="2015" name="G3 (Bethesda)">
        <title>Genome sequences of three phytopathogenic species of the Magnaporthaceae family of fungi.</title>
        <authorList>
            <person name="Okagaki L.H."/>
            <person name="Nunes C.C."/>
            <person name="Sailsbery J."/>
            <person name="Clay B."/>
            <person name="Brown D."/>
            <person name="John T."/>
            <person name="Oh Y."/>
            <person name="Young N."/>
            <person name="Fitzgerald M."/>
            <person name="Haas B.J."/>
            <person name="Zeng Q."/>
            <person name="Young S."/>
            <person name="Adiconis X."/>
            <person name="Fan L."/>
            <person name="Levin J.Z."/>
            <person name="Mitchell T.K."/>
            <person name="Okubara P.A."/>
            <person name="Farman M.L."/>
            <person name="Kohn L.M."/>
            <person name="Birren B."/>
            <person name="Ma L.-J."/>
            <person name="Dean R.A."/>
        </authorList>
    </citation>
    <scope>NUCLEOTIDE SEQUENCE</scope>
    <source>
        <strain evidence="3">R3-111a-1</strain>
    </source>
</reference>
<dbReference type="AlphaFoldDB" id="J3NPT4"/>
<dbReference type="EMBL" id="GL385396">
    <property type="protein sequence ID" value="EJT78189.1"/>
    <property type="molecule type" value="Genomic_DNA"/>
</dbReference>
<reference evidence="4" key="1">
    <citation type="submission" date="2010-07" db="EMBL/GenBank/DDBJ databases">
        <title>The genome sequence of Gaeumannomyces graminis var. tritici strain R3-111a-1.</title>
        <authorList>
            <consortium name="The Broad Institute Genome Sequencing Platform"/>
            <person name="Ma L.-J."/>
            <person name="Dead R."/>
            <person name="Young S."/>
            <person name="Zeng Q."/>
            <person name="Koehrsen M."/>
            <person name="Alvarado L."/>
            <person name="Berlin A."/>
            <person name="Chapman S.B."/>
            <person name="Chen Z."/>
            <person name="Freedman E."/>
            <person name="Gellesch M."/>
            <person name="Goldberg J."/>
            <person name="Griggs A."/>
            <person name="Gujja S."/>
            <person name="Heilman E.R."/>
            <person name="Heiman D."/>
            <person name="Hepburn T."/>
            <person name="Howarth C."/>
            <person name="Jen D."/>
            <person name="Larson L."/>
            <person name="Mehta T."/>
            <person name="Neiman D."/>
            <person name="Pearson M."/>
            <person name="Roberts A."/>
            <person name="Saif S."/>
            <person name="Shea T."/>
            <person name="Shenoy N."/>
            <person name="Sisk P."/>
            <person name="Stolte C."/>
            <person name="Sykes S."/>
            <person name="Walk T."/>
            <person name="White J."/>
            <person name="Yandava C."/>
            <person name="Haas B."/>
            <person name="Nusbaum C."/>
            <person name="Birren B."/>
        </authorList>
    </citation>
    <scope>NUCLEOTIDE SEQUENCE [LARGE SCALE GENOMIC DNA]</scope>
    <source>
        <strain evidence="4">R3-111a-1</strain>
    </source>
</reference>
<dbReference type="VEuPathDB" id="FungiDB:GGTG_03291"/>
<reference evidence="3" key="5">
    <citation type="submission" date="2018-04" db="UniProtKB">
        <authorList>
            <consortium name="EnsemblFungi"/>
        </authorList>
    </citation>
    <scope>IDENTIFICATION</scope>
    <source>
        <strain evidence="3">R3-111a-1</strain>
    </source>
</reference>
<proteinExistence type="predicted"/>
<organism evidence="2">
    <name type="scientific">Gaeumannomyces tritici (strain R3-111a-1)</name>
    <name type="common">Wheat and barley take-all root rot fungus</name>
    <name type="synonym">Gaeumannomyces graminis var. tritici</name>
    <dbReference type="NCBI Taxonomy" id="644352"/>
    <lineage>
        <taxon>Eukaryota</taxon>
        <taxon>Fungi</taxon>
        <taxon>Dikarya</taxon>
        <taxon>Ascomycota</taxon>
        <taxon>Pezizomycotina</taxon>
        <taxon>Sordariomycetes</taxon>
        <taxon>Sordariomycetidae</taxon>
        <taxon>Magnaporthales</taxon>
        <taxon>Magnaporthaceae</taxon>
        <taxon>Gaeumannomyces</taxon>
    </lineage>
</organism>
<dbReference type="Proteomes" id="UP000006039">
    <property type="component" value="Unassembled WGS sequence"/>
</dbReference>
<gene>
    <name evidence="3" type="primary">20343749</name>
    <name evidence="2" type="ORF">GGTG_03291</name>
</gene>
<evidence type="ECO:0000313" key="2">
    <source>
        <dbReference type="EMBL" id="EJT78189.1"/>
    </source>
</evidence>
<reference evidence="2" key="2">
    <citation type="submission" date="2010-07" db="EMBL/GenBank/DDBJ databases">
        <authorList>
            <consortium name="The Broad Institute Genome Sequencing Platform"/>
            <consortium name="Broad Institute Genome Sequencing Center for Infectious Disease"/>
            <person name="Ma L.-J."/>
            <person name="Dead R."/>
            <person name="Young S."/>
            <person name="Zeng Q."/>
            <person name="Koehrsen M."/>
            <person name="Alvarado L."/>
            <person name="Berlin A."/>
            <person name="Chapman S.B."/>
            <person name="Chen Z."/>
            <person name="Freedman E."/>
            <person name="Gellesch M."/>
            <person name="Goldberg J."/>
            <person name="Griggs A."/>
            <person name="Gujja S."/>
            <person name="Heilman E.R."/>
            <person name="Heiman D."/>
            <person name="Hepburn T."/>
            <person name="Howarth C."/>
            <person name="Jen D."/>
            <person name="Larson L."/>
            <person name="Mehta T."/>
            <person name="Neiman D."/>
            <person name="Pearson M."/>
            <person name="Roberts A."/>
            <person name="Saif S."/>
            <person name="Shea T."/>
            <person name="Shenoy N."/>
            <person name="Sisk P."/>
            <person name="Stolte C."/>
            <person name="Sykes S."/>
            <person name="Walk T."/>
            <person name="White J."/>
            <person name="Yandava C."/>
            <person name="Haas B."/>
            <person name="Nusbaum C."/>
            <person name="Birren B."/>
        </authorList>
    </citation>
    <scope>NUCLEOTIDE SEQUENCE</scope>
    <source>
        <strain evidence="2">R3-111a-1</strain>
    </source>
</reference>
<evidence type="ECO:0000256" key="1">
    <source>
        <dbReference type="SAM" id="MobiDB-lite"/>
    </source>
</evidence>
<protein>
    <submittedName>
        <fullName evidence="2 3">Uncharacterized protein</fullName>
    </submittedName>
</protein>
<evidence type="ECO:0000313" key="4">
    <source>
        <dbReference type="Proteomes" id="UP000006039"/>
    </source>
</evidence>
<reference evidence="2" key="3">
    <citation type="submission" date="2010-09" db="EMBL/GenBank/DDBJ databases">
        <title>Annotation of Gaeumannomyces graminis var. tritici R3-111a-1.</title>
        <authorList>
            <consortium name="The Broad Institute Genome Sequencing Platform"/>
            <person name="Ma L.-J."/>
            <person name="Dead R."/>
            <person name="Young S.K."/>
            <person name="Zeng Q."/>
            <person name="Gargeya S."/>
            <person name="Fitzgerald M."/>
            <person name="Haas B."/>
            <person name="Abouelleil A."/>
            <person name="Alvarado L."/>
            <person name="Arachchi H.M."/>
            <person name="Berlin A."/>
            <person name="Brown A."/>
            <person name="Chapman S.B."/>
            <person name="Chen Z."/>
            <person name="Dunbar C."/>
            <person name="Freedman E."/>
            <person name="Gearin G."/>
            <person name="Gellesch M."/>
            <person name="Goldberg J."/>
            <person name="Griggs A."/>
            <person name="Gujja S."/>
            <person name="Heiman D."/>
            <person name="Howarth C."/>
            <person name="Larson L."/>
            <person name="Lui A."/>
            <person name="MacDonald P.J.P."/>
            <person name="Mehta T."/>
            <person name="Montmayeur A."/>
            <person name="Murphy C."/>
            <person name="Neiman D."/>
            <person name="Pearson M."/>
            <person name="Priest M."/>
            <person name="Roberts A."/>
            <person name="Saif S."/>
            <person name="Shea T."/>
            <person name="Shenoy N."/>
            <person name="Sisk P."/>
            <person name="Stolte C."/>
            <person name="Sykes S."/>
            <person name="Yandava C."/>
            <person name="Wortman J."/>
            <person name="Nusbaum C."/>
            <person name="Birren B."/>
        </authorList>
    </citation>
    <scope>NUCLEOTIDE SEQUENCE</scope>
    <source>
        <strain evidence="2">R3-111a-1</strain>
    </source>
</reference>
<accession>J3NPT4</accession>
<dbReference type="EnsemblFungi" id="EJT78189">
    <property type="protein sequence ID" value="EJT78189"/>
    <property type="gene ID" value="GGTG_03291"/>
</dbReference>
<dbReference type="HOGENOM" id="CLU_2498006_0_0_1"/>